<proteinExistence type="predicted"/>
<feature type="region of interest" description="Disordered" evidence="1">
    <location>
        <begin position="216"/>
        <end position="247"/>
    </location>
</feature>
<protein>
    <submittedName>
        <fullName evidence="3">Uncharacterized protein</fullName>
    </submittedName>
</protein>
<evidence type="ECO:0000313" key="3">
    <source>
        <dbReference type="EMBL" id="KJP86721.1"/>
    </source>
</evidence>
<feature type="transmembrane region" description="Helical" evidence="2">
    <location>
        <begin position="162"/>
        <end position="185"/>
    </location>
</feature>
<accession>A0A0D9QLX7</accession>
<dbReference type="OrthoDB" id="392928at2759"/>
<dbReference type="GeneID" id="24268947"/>
<feature type="compositionally biased region" description="Low complexity" evidence="1">
    <location>
        <begin position="34"/>
        <end position="50"/>
    </location>
</feature>
<name>A0A0D9QLX7_PLAFR</name>
<keyword evidence="2" id="KW-0812">Transmembrane</keyword>
<dbReference type="RefSeq" id="XP_012336667.1">
    <property type="nucleotide sequence ID" value="XM_012481244.1"/>
</dbReference>
<dbReference type="EMBL" id="KQ001687">
    <property type="protein sequence ID" value="KJP86721.1"/>
    <property type="molecule type" value="Genomic_DNA"/>
</dbReference>
<dbReference type="Proteomes" id="UP000054561">
    <property type="component" value="Unassembled WGS sequence"/>
</dbReference>
<dbReference type="AlphaFoldDB" id="A0A0D9QLX7"/>
<feature type="compositionally biased region" description="Acidic residues" evidence="1">
    <location>
        <begin position="238"/>
        <end position="247"/>
    </location>
</feature>
<keyword evidence="2" id="KW-0472">Membrane</keyword>
<dbReference type="VEuPathDB" id="PlasmoDB:AK88_03633"/>
<evidence type="ECO:0000313" key="4">
    <source>
        <dbReference type="Proteomes" id="UP000054561"/>
    </source>
</evidence>
<keyword evidence="2" id="KW-1133">Transmembrane helix</keyword>
<sequence length="247" mass="27134">MAERNLTTPGLTDGSPTSTLITLLESAVSNMNISSSPTTSTAMSTPFSSPFRGELPTDAPNNIAFHGLLANTTTQPSVSLLEDIVTSATTGAQNFVRDAINTTVGTNVSTLGEVLTESANYTMSTLRDMVENGTATTINTTSPSYMNITTNETRIPHHSFNFYLPLWITTMVLISVAIWMAIIILNICEISNNKKSEEVQLNDMLRRLHADYQNMSNAQRRRRRGRPYHESLYTVEEGGSDESDDED</sequence>
<reference evidence="3 4" key="1">
    <citation type="submission" date="2014-03" db="EMBL/GenBank/DDBJ databases">
        <title>The Genome Sequence of Plasmodium fragile nilgiri.</title>
        <authorList>
            <consortium name="The Broad Institute Genomics Platform"/>
            <consortium name="The Broad Institute Genome Sequencing Center for Infectious Disease"/>
            <person name="Neafsey D."/>
            <person name="Duraisingh M."/>
            <person name="Young S.K."/>
            <person name="Zeng Q."/>
            <person name="Gargeya S."/>
            <person name="Abouelleil A."/>
            <person name="Alvarado L."/>
            <person name="Chapman S.B."/>
            <person name="Gainer-Dewar J."/>
            <person name="Goldberg J."/>
            <person name="Griggs A."/>
            <person name="Gujja S."/>
            <person name="Hansen M."/>
            <person name="Howarth C."/>
            <person name="Imamovic A."/>
            <person name="Larimer J."/>
            <person name="Pearson M."/>
            <person name="Poon T.W."/>
            <person name="Priest M."/>
            <person name="Roberts A."/>
            <person name="Saif S."/>
            <person name="Shea T."/>
            <person name="Sykes S."/>
            <person name="Wortman J."/>
            <person name="Nusbaum C."/>
            <person name="Birren B."/>
        </authorList>
    </citation>
    <scope>NUCLEOTIDE SEQUENCE [LARGE SCALE GENOMIC DNA]</scope>
    <source>
        <strain evidence="4">nilgiri</strain>
    </source>
</reference>
<evidence type="ECO:0000256" key="2">
    <source>
        <dbReference type="SAM" id="Phobius"/>
    </source>
</evidence>
<dbReference type="OMA" id="YMKRERI"/>
<keyword evidence="4" id="KW-1185">Reference proteome</keyword>
<organism evidence="3 4">
    <name type="scientific">Plasmodium fragile</name>
    <dbReference type="NCBI Taxonomy" id="5857"/>
    <lineage>
        <taxon>Eukaryota</taxon>
        <taxon>Sar</taxon>
        <taxon>Alveolata</taxon>
        <taxon>Apicomplexa</taxon>
        <taxon>Aconoidasida</taxon>
        <taxon>Haemosporida</taxon>
        <taxon>Plasmodiidae</taxon>
        <taxon>Plasmodium</taxon>
        <taxon>Plasmodium (Plasmodium)</taxon>
    </lineage>
</organism>
<evidence type="ECO:0000256" key="1">
    <source>
        <dbReference type="SAM" id="MobiDB-lite"/>
    </source>
</evidence>
<feature type="region of interest" description="Disordered" evidence="1">
    <location>
        <begin position="33"/>
        <end position="55"/>
    </location>
</feature>
<gene>
    <name evidence="3" type="ORF">AK88_03633</name>
</gene>